<reference evidence="3" key="1">
    <citation type="submission" date="2021-06" db="EMBL/GenBank/DDBJ databases">
        <authorList>
            <person name="Kallberg Y."/>
            <person name="Tangrot J."/>
            <person name="Rosling A."/>
        </authorList>
    </citation>
    <scope>NUCLEOTIDE SEQUENCE</scope>
    <source>
        <strain evidence="3">FL966</strain>
    </source>
</reference>
<feature type="compositionally biased region" description="Low complexity" evidence="2">
    <location>
        <begin position="1029"/>
        <end position="1056"/>
    </location>
</feature>
<name>A0A9N9FG49_9GLOM</name>
<dbReference type="PANTHER" id="PTHR43941:SF1">
    <property type="entry name" value="STRUCTURAL MAINTENANCE OF CHROMOSOMES PROTEIN 2"/>
    <property type="match status" value="1"/>
</dbReference>
<dbReference type="PANTHER" id="PTHR43941">
    <property type="entry name" value="STRUCTURAL MAINTENANCE OF CHROMOSOMES PROTEIN 2"/>
    <property type="match status" value="1"/>
</dbReference>
<feature type="compositionally biased region" description="Low complexity" evidence="2">
    <location>
        <begin position="154"/>
        <end position="171"/>
    </location>
</feature>
<feature type="compositionally biased region" description="Polar residues" evidence="2">
    <location>
        <begin position="1011"/>
        <end position="1028"/>
    </location>
</feature>
<feature type="compositionally biased region" description="Polar residues" evidence="2">
    <location>
        <begin position="989"/>
        <end position="998"/>
    </location>
</feature>
<feature type="region of interest" description="Disordered" evidence="2">
    <location>
        <begin position="859"/>
        <end position="880"/>
    </location>
</feature>
<feature type="compositionally biased region" description="Polar residues" evidence="2">
    <location>
        <begin position="906"/>
        <end position="919"/>
    </location>
</feature>
<dbReference type="Proteomes" id="UP000789759">
    <property type="component" value="Unassembled WGS sequence"/>
</dbReference>
<feature type="compositionally biased region" description="Pro residues" evidence="2">
    <location>
        <begin position="971"/>
        <end position="984"/>
    </location>
</feature>
<gene>
    <name evidence="3" type="ORF">CPELLU_LOCUS3964</name>
</gene>
<evidence type="ECO:0000313" key="3">
    <source>
        <dbReference type="EMBL" id="CAG8533668.1"/>
    </source>
</evidence>
<evidence type="ECO:0000313" key="4">
    <source>
        <dbReference type="Proteomes" id="UP000789759"/>
    </source>
</evidence>
<feature type="compositionally biased region" description="Polar residues" evidence="2">
    <location>
        <begin position="208"/>
        <end position="219"/>
    </location>
</feature>
<dbReference type="AlphaFoldDB" id="A0A9N9FG49"/>
<dbReference type="GO" id="GO:0000785">
    <property type="term" value="C:chromatin"/>
    <property type="evidence" value="ECO:0007669"/>
    <property type="project" value="TreeGrafter"/>
</dbReference>
<keyword evidence="1" id="KW-0175">Coiled coil</keyword>
<feature type="compositionally biased region" description="Basic residues" evidence="2">
    <location>
        <begin position="1086"/>
        <end position="1101"/>
    </location>
</feature>
<feature type="compositionally biased region" description="Polar residues" evidence="2">
    <location>
        <begin position="928"/>
        <end position="939"/>
    </location>
</feature>
<feature type="compositionally biased region" description="Basic and acidic residues" evidence="2">
    <location>
        <begin position="48"/>
        <end position="63"/>
    </location>
</feature>
<dbReference type="GO" id="GO:0007076">
    <property type="term" value="P:mitotic chromosome condensation"/>
    <property type="evidence" value="ECO:0007669"/>
    <property type="project" value="TreeGrafter"/>
</dbReference>
<dbReference type="GO" id="GO:0003682">
    <property type="term" value="F:chromatin binding"/>
    <property type="evidence" value="ECO:0007669"/>
    <property type="project" value="TreeGrafter"/>
</dbReference>
<feature type="region of interest" description="Disordered" evidence="2">
    <location>
        <begin position="1"/>
        <end position="70"/>
    </location>
</feature>
<accession>A0A9N9FG49</accession>
<feature type="region of interest" description="Disordered" evidence="2">
    <location>
        <begin position="117"/>
        <end position="263"/>
    </location>
</feature>
<feature type="compositionally biased region" description="Polar residues" evidence="2">
    <location>
        <begin position="863"/>
        <end position="877"/>
    </location>
</feature>
<dbReference type="GO" id="GO:0000793">
    <property type="term" value="C:condensed chromosome"/>
    <property type="evidence" value="ECO:0007669"/>
    <property type="project" value="TreeGrafter"/>
</dbReference>
<dbReference type="EMBL" id="CAJVQA010002012">
    <property type="protein sequence ID" value="CAG8533668.1"/>
    <property type="molecule type" value="Genomic_DNA"/>
</dbReference>
<sequence>MTSPTPTVQKKSKKSKTTDPTVKLPKAKFNVPDEETGEKQGEIAAKPANEEASQKDPVIDTKPDIFQTTPQDDDIIIVNYPNINAKREKDSHIHDTLDALNGTRREGNAPLEMPPAAIEALERMLGKVPDPNKPRGSNVGKLDQGFTFPPRTKSSPNNSSNHSNSATASTSKISGNNKEIDQDDLDKKERDRRRKSNLNPFAPPFTFSAGTSVDANKSIDASEQKHDDDKKKKSTKKEKLNHEMNGDTDSSYPKKKRRPSQQLITSEAARQIEAPYGFAPNGYEPNAYYVHGPHTPYLPNHVEGATMPNWEEFQTKMAAEVVSRIESEFQKGVDTLTSEIKNILVEHISEDYGVSGKKNDEGTTLRKLQDQIFQELRNNHQEIRTTYDQLMHKYEEMQNRHLDQVSSLQTAQDGDIQNSITQRHAELLTMHHNLKTELKTGLKEIHNEYLNMLDRQQQLNNDIKNSQVLQSRLAELESELNQLRIKNTHLTSENSRLFEENHNAKMKERQYDEGKRQQETLISELETEISNHKDKASRAGKELELIRSTVRSLEAQKTGLESHNGSLENKIRNLEVQIRNLQNDHNSIFEENQALQQQQDKWRKTEKSLQSDINELSLKLLKAESEYNESKRKIIEDQNSFKTKEDNLREQLKEANQQVIEARSDQRRLKELETEMKTLKSSESAQLKSKNMEIDGLNKQLAQLRQRVSDLEKNRTELQQSSKKEIAALRASNQGAESQLLELREKHKTLEEEVSNTRKYSKELENKVLKIKEYETRLVEYEDQSAELKNFREEFENLKQKIKGMNDIEAQNLEKIEELSRLRIRVQELENAEKDLEYIRGENIDLTKRLEALEAEKKKQLENNHPQKNASTTSNIYSYGGREPKMNGFVTEFEDRVISRDHQPLYNNQLNGNSEQIHYNSGMKPPTEYNSQQTFSQSPAIGGINLTQTQSMPHMMNGTAQQPSQHQTYIPPTPNLAPPLPPQQIQPTYHLSHNGSSPSQPPLQAFVPLSQLHSSQSSVPIHSNTPALSQKVQQKQDHLQQQQSPLPQLVPSQQAQSNQGQSTVKQETKSHSRQSSRSNNIGGSGKKQRSQNAKRKDRNRRNSTTDRTNNDWGKGELTTTEWWTENKDQKIET</sequence>
<dbReference type="GO" id="GO:0000796">
    <property type="term" value="C:condensin complex"/>
    <property type="evidence" value="ECO:0007669"/>
    <property type="project" value="TreeGrafter"/>
</dbReference>
<feature type="compositionally biased region" description="Basic and acidic residues" evidence="2">
    <location>
        <begin position="1124"/>
        <end position="1133"/>
    </location>
</feature>
<proteinExistence type="predicted"/>
<feature type="compositionally biased region" description="Basic and acidic residues" evidence="2">
    <location>
        <begin position="220"/>
        <end position="245"/>
    </location>
</feature>
<dbReference type="OrthoDB" id="76453at2759"/>
<evidence type="ECO:0000256" key="1">
    <source>
        <dbReference type="SAM" id="Coils"/>
    </source>
</evidence>
<feature type="region of interest" description="Disordered" evidence="2">
    <location>
        <begin position="906"/>
        <end position="939"/>
    </location>
</feature>
<feature type="compositionally biased region" description="Polar residues" evidence="2">
    <location>
        <begin position="954"/>
        <end position="968"/>
    </location>
</feature>
<feature type="region of interest" description="Disordered" evidence="2">
    <location>
        <begin position="954"/>
        <end position="1133"/>
    </location>
</feature>
<dbReference type="Gene3D" id="1.10.287.1490">
    <property type="match status" value="1"/>
</dbReference>
<organism evidence="3 4">
    <name type="scientific">Cetraspora pellucida</name>
    <dbReference type="NCBI Taxonomy" id="1433469"/>
    <lineage>
        <taxon>Eukaryota</taxon>
        <taxon>Fungi</taxon>
        <taxon>Fungi incertae sedis</taxon>
        <taxon>Mucoromycota</taxon>
        <taxon>Glomeromycotina</taxon>
        <taxon>Glomeromycetes</taxon>
        <taxon>Diversisporales</taxon>
        <taxon>Gigasporaceae</taxon>
        <taxon>Cetraspora</taxon>
    </lineage>
</organism>
<protein>
    <submittedName>
        <fullName evidence="3">9864_t:CDS:1</fullName>
    </submittedName>
</protein>
<keyword evidence="4" id="KW-1185">Reference proteome</keyword>
<feature type="compositionally biased region" description="Basic and acidic residues" evidence="2">
    <location>
        <begin position="120"/>
        <end position="133"/>
    </location>
</feature>
<evidence type="ECO:0000256" key="2">
    <source>
        <dbReference type="SAM" id="MobiDB-lite"/>
    </source>
</evidence>
<feature type="coiled-coil region" evidence="1">
    <location>
        <begin position="373"/>
        <end position="400"/>
    </location>
</feature>
<comment type="caution">
    <text evidence="3">The sequence shown here is derived from an EMBL/GenBank/DDBJ whole genome shotgun (WGS) entry which is preliminary data.</text>
</comment>